<dbReference type="PANTHER" id="PTHR11142">
    <property type="entry name" value="PSEUDOURIDYLATE SYNTHASE"/>
    <property type="match status" value="1"/>
</dbReference>
<protein>
    <recommendedName>
        <fullName evidence="4">tRNA pseudouridine synthase</fullName>
        <ecNumber evidence="4">5.4.99.12</ecNumber>
    </recommendedName>
</protein>
<evidence type="ECO:0000256" key="2">
    <source>
        <dbReference type="ARBA" id="ARBA00022694"/>
    </source>
</evidence>
<dbReference type="InterPro" id="IPR001406">
    <property type="entry name" value="PsdUridine_synth_TruA"/>
</dbReference>
<dbReference type="Pfam" id="PF01416">
    <property type="entry name" value="PseudoU_synth_1"/>
    <property type="match status" value="1"/>
</dbReference>
<organism evidence="6">
    <name type="scientific">Sesamum latifolium</name>
    <dbReference type="NCBI Taxonomy" id="2727402"/>
    <lineage>
        <taxon>Eukaryota</taxon>
        <taxon>Viridiplantae</taxon>
        <taxon>Streptophyta</taxon>
        <taxon>Embryophyta</taxon>
        <taxon>Tracheophyta</taxon>
        <taxon>Spermatophyta</taxon>
        <taxon>Magnoliopsida</taxon>
        <taxon>eudicotyledons</taxon>
        <taxon>Gunneridae</taxon>
        <taxon>Pentapetalae</taxon>
        <taxon>asterids</taxon>
        <taxon>lamiids</taxon>
        <taxon>Lamiales</taxon>
        <taxon>Pedaliaceae</taxon>
        <taxon>Sesamum</taxon>
    </lineage>
</organism>
<dbReference type="InterPro" id="IPR020103">
    <property type="entry name" value="PsdUridine_synth_cat_dom_sf"/>
</dbReference>
<dbReference type="Gene3D" id="3.30.70.660">
    <property type="entry name" value="Pseudouridine synthase I, catalytic domain, C-terminal subdomain"/>
    <property type="match status" value="1"/>
</dbReference>
<dbReference type="AlphaFoldDB" id="A0AAW2TZA9"/>
<evidence type="ECO:0000259" key="5">
    <source>
        <dbReference type="Pfam" id="PF01416"/>
    </source>
</evidence>
<evidence type="ECO:0000256" key="4">
    <source>
        <dbReference type="RuleBase" id="RU003792"/>
    </source>
</evidence>
<dbReference type="InterPro" id="IPR020094">
    <property type="entry name" value="TruA/RsuA/RluB/E/F_N"/>
</dbReference>
<proteinExistence type="inferred from homology"/>
<reference evidence="6" key="2">
    <citation type="journal article" date="2024" name="Plant">
        <title>Genomic evolution and insights into agronomic trait innovations of Sesamum species.</title>
        <authorList>
            <person name="Miao H."/>
            <person name="Wang L."/>
            <person name="Qu L."/>
            <person name="Liu H."/>
            <person name="Sun Y."/>
            <person name="Le M."/>
            <person name="Wang Q."/>
            <person name="Wei S."/>
            <person name="Zheng Y."/>
            <person name="Lin W."/>
            <person name="Duan Y."/>
            <person name="Cao H."/>
            <person name="Xiong S."/>
            <person name="Wang X."/>
            <person name="Wei L."/>
            <person name="Li C."/>
            <person name="Ma Q."/>
            <person name="Ju M."/>
            <person name="Zhao R."/>
            <person name="Li G."/>
            <person name="Mu C."/>
            <person name="Tian Q."/>
            <person name="Mei H."/>
            <person name="Zhang T."/>
            <person name="Gao T."/>
            <person name="Zhang H."/>
        </authorList>
    </citation>
    <scope>NUCLEOTIDE SEQUENCE</scope>
    <source>
        <strain evidence="6">KEN1</strain>
    </source>
</reference>
<keyword evidence="2 4" id="KW-0819">tRNA processing</keyword>
<dbReference type="GO" id="GO:0003723">
    <property type="term" value="F:RNA binding"/>
    <property type="evidence" value="ECO:0007669"/>
    <property type="project" value="InterPro"/>
</dbReference>
<accession>A0AAW2TZA9</accession>
<evidence type="ECO:0000256" key="1">
    <source>
        <dbReference type="ARBA" id="ARBA00009375"/>
    </source>
</evidence>
<name>A0AAW2TZA9_9LAMI</name>
<comment type="caution">
    <text evidence="6">The sequence shown here is derived from an EMBL/GenBank/DDBJ whole genome shotgun (WGS) entry which is preliminary data.</text>
</comment>
<feature type="domain" description="Pseudouridine synthase I TruA alpha/beta" evidence="5">
    <location>
        <begin position="397"/>
        <end position="462"/>
    </location>
</feature>
<evidence type="ECO:0000313" key="6">
    <source>
        <dbReference type="EMBL" id="KAL0410331.1"/>
    </source>
</evidence>
<dbReference type="EMBL" id="JACGWN010000013">
    <property type="protein sequence ID" value="KAL0410331.1"/>
    <property type="molecule type" value="Genomic_DNA"/>
</dbReference>
<evidence type="ECO:0000256" key="3">
    <source>
        <dbReference type="ARBA" id="ARBA00023235"/>
    </source>
</evidence>
<dbReference type="GO" id="GO:0160147">
    <property type="term" value="F:tRNA pseudouridine(38-40) synthase activity"/>
    <property type="evidence" value="ECO:0007669"/>
    <property type="project" value="UniProtKB-EC"/>
</dbReference>
<dbReference type="InterPro" id="IPR020097">
    <property type="entry name" value="PsdUridine_synth_TruA_a/b_dom"/>
</dbReference>
<dbReference type="InterPro" id="IPR020095">
    <property type="entry name" value="PsdUridine_synth_TruA_C"/>
</dbReference>
<keyword evidence="3 4" id="KW-0413">Isomerase</keyword>
<comment type="similarity">
    <text evidence="1 4">Belongs to the tRNA pseudouridine synthase TruA family.</text>
</comment>
<sequence length="473" mass="53317">MIKQPAAVAGLRLRSLMESPAPPSPPPKDYVHYHHTDACSFSRWTAKESYQFMYAKPWQKVTDFYLDVVNGRRSLYELFGKETYAVDGGAEVVEACDKSELVHNPAGDRTGRWARVTFKIVLSYHGNSFDGWQKQPGLNTVQGLIERSLGKFVDEKKVQLLKEKKLPIDGCAVVAGRTDKGVTAIEQVCSFYTWRKDVTALEIEDAINGAAPGKIRVISVSPVSREFHPNFSAKWRRYFYIFPFNDENMDDEEGQCKKNDLDVTVRREGQHGECFHEENCGHVTDGDDQHESQTRNKPLTFEISRVNHLLHQLEGKLLSFRMFARDTKASRNIGPPTECFLFHARAAEAYLPCSKLERLHAVLRYSCDKVVDLIRIGKGYLRILLGHMTLGKDGTRTKTMCIELVANRFLRKMVRVLVATAIREAAAGADGDALLKLMDATCRRATAPPAPPDGLCLVDVGYTEFDRKNCLIP</sequence>
<dbReference type="PANTHER" id="PTHR11142:SF10">
    <property type="entry name" value="TRNA PSEUDOURIDINE SYNTHASE"/>
    <property type="match status" value="1"/>
</dbReference>
<reference evidence="6" key="1">
    <citation type="submission" date="2020-06" db="EMBL/GenBank/DDBJ databases">
        <authorList>
            <person name="Li T."/>
            <person name="Hu X."/>
            <person name="Zhang T."/>
            <person name="Song X."/>
            <person name="Zhang H."/>
            <person name="Dai N."/>
            <person name="Sheng W."/>
            <person name="Hou X."/>
            <person name="Wei L."/>
        </authorList>
    </citation>
    <scope>NUCLEOTIDE SEQUENCE</scope>
    <source>
        <strain evidence="6">KEN1</strain>
        <tissue evidence="6">Leaf</tissue>
    </source>
</reference>
<dbReference type="SUPFAM" id="SSF55120">
    <property type="entry name" value="Pseudouridine synthase"/>
    <property type="match status" value="1"/>
</dbReference>
<dbReference type="EC" id="5.4.99.12" evidence="4"/>
<gene>
    <name evidence="6" type="ORF">Slati_3622800</name>
</gene>
<dbReference type="GO" id="GO:0031119">
    <property type="term" value="P:tRNA pseudouridine synthesis"/>
    <property type="evidence" value="ECO:0007669"/>
    <property type="project" value="TreeGrafter"/>
</dbReference>
<comment type="catalytic activity">
    <reaction evidence="4">
        <text>uridine(38/39/40) in tRNA = pseudouridine(38/39/40) in tRNA</text>
        <dbReference type="Rhea" id="RHEA:22376"/>
        <dbReference type="Rhea" id="RHEA-COMP:10085"/>
        <dbReference type="Rhea" id="RHEA-COMP:10087"/>
        <dbReference type="ChEBI" id="CHEBI:65314"/>
        <dbReference type="ChEBI" id="CHEBI:65315"/>
        <dbReference type="EC" id="5.4.99.12"/>
    </reaction>
</comment>
<dbReference type="Gene3D" id="3.30.70.580">
    <property type="entry name" value="Pseudouridine synthase I, catalytic domain, N-terminal subdomain"/>
    <property type="match status" value="1"/>
</dbReference>